<organism evidence="14 15">
    <name type="scientific">Pyramidobacter piscolens W5455</name>
    <dbReference type="NCBI Taxonomy" id="352165"/>
    <lineage>
        <taxon>Bacteria</taxon>
        <taxon>Thermotogati</taxon>
        <taxon>Synergistota</taxon>
        <taxon>Synergistia</taxon>
        <taxon>Synergistales</taxon>
        <taxon>Dethiosulfovibrionaceae</taxon>
        <taxon>Pyramidobacter</taxon>
    </lineage>
</organism>
<feature type="binding site" evidence="10">
    <location>
        <begin position="14"/>
        <end position="21"/>
    </location>
    <ligand>
        <name>ATP</name>
        <dbReference type="ChEBI" id="CHEBI:30616"/>
    </ligand>
</feature>
<sequence length="314" mass="35635">MSGAKKMPIVAVIGPTAVGKTAMSLDLARALNAEVISVDSRQVYRYMDVGTDKISREVRREIPHHLIDVAGPDQVYTASDFTAQAADCVKRIMARGRTPLFVGGTPFYYQALFSRLLSIDVPTDEKLRAELFALEADELYGRLKTSDPESAARLHPNDKFRVSRALEIFLLSGRPASEWYRERPSESPYDVLYLGLFKPRDILVSGIERRVRRQFASGYPEEVKWLLDHGYSPGLPSMQGFGYKELALFHQGRMTLEEAIMGDVVATRQFAKRQMTWFKKFAPAVWCDLSQKTPAENEKWLIDRARKHLDEGSR</sequence>
<dbReference type="Proteomes" id="UP000006462">
    <property type="component" value="Unassembled WGS sequence"/>
</dbReference>
<reference evidence="14 15" key="1">
    <citation type="submission" date="2009-12" db="EMBL/GenBank/DDBJ databases">
        <authorList>
            <person name="Shrivastava S."/>
            <person name="Madupu R."/>
            <person name="Durkin A.S."/>
            <person name="Torralba M."/>
            <person name="Methe B."/>
            <person name="Sutton G.G."/>
            <person name="Strausberg R.L."/>
            <person name="Nelson K.E."/>
        </authorList>
    </citation>
    <scope>NUCLEOTIDE SEQUENCE [LARGE SCALE GENOMIC DNA]</scope>
    <source>
        <strain evidence="14 15">W5455</strain>
    </source>
</reference>
<feature type="binding site" evidence="10">
    <location>
        <begin position="16"/>
        <end position="21"/>
    </location>
    <ligand>
        <name>substrate</name>
    </ligand>
</feature>
<comment type="caution">
    <text evidence="10">Lacks conserved residue(s) required for the propagation of feature annotation.</text>
</comment>
<dbReference type="InterPro" id="IPR018022">
    <property type="entry name" value="IPT"/>
</dbReference>
<evidence type="ECO:0000256" key="8">
    <source>
        <dbReference type="ARBA" id="ARBA00022842"/>
    </source>
</evidence>
<dbReference type="PANTHER" id="PTHR11088">
    <property type="entry name" value="TRNA DIMETHYLALLYLTRANSFERASE"/>
    <property type="match status" value="1"/>
</dbReference>
<dbReference type="RefSeq" id="WP_009164474.1">
    <property type="nucleotide sequence ID" value="NZ_ADFP01000051.1"/>
</dbReference>
<dbReference type="NCBIfam" id="TIGR00174">
    <property type="entry name" value="miaA"/>
    <property type="match status" value="1"/>
</dbReference>
<evidence type="ECO:0000256" key="2">
    <source>
        <dbReference type="ARBA" id="ARBA00003213"/>
    </source>
</evidence>
<dbReference type="Gene3D" id="3.40.50.300">
    <property type="entry name" value="P-loop containing nucleotide triphosphate hydrolases"/>
    <property type="match status" value="1"/>
</dbReference>
<protein>
    <recommendedName>
        <fullName evidence="10">tRNA dimethylallyltransferase</fullName>
        <ecNumber evidence="10">2.5.1.75</ecNumber>
    </recommendedName>
    <alternativeName>
        <fullName evidence="10">Dimethylallyl diphosphate:tRNA dimethylallyltransferase</fullName>
        <shortName evidence="10">DMAPP:tRNA dimethylallyltransferase</shortName>
        <shortName evidence="10">DMATase</shortName>
    </alternativeName>
    <alternativeName>
        <fullName evidence="10">Isopentenyl-diphosphate:tRNA isopentenyltransferase</fullName>
        <shortName evidence="10">IPP transferase</shortName>
        <shortName evidence="10">IPPT</shortName>
        <shortName evidence="10">IPTase</shortName>
    </alternativeName>
</protein>
<evidence type="ECO:0000256" key="13">
    <source>
        <dbReference type="RuleBase" id="RU003785"/>
    </source>
</evidence>
<comment type="similarity">
    <text evidence="3 10 13">Belongs to the IPP transferase family.</text>
</comment>
<dbReference type="PANTHER" id="PTHR11088:SF60">
    <property type="entry name" value="TRNA DIMETHYLALLYLTRANSFERASE"/>
    <property type="match status" value="1"/>
</dbReference>
<keyword evidence="15" id="KW-1185">Reference proteome</keyword>
<evidence type="ECO:0000256" key="1">
    <source>
        <dbReference type="ARBA" id="ARBA00001946"/>
    </source>
</evidence>
<proteinExistence type="inferred from homology"/>
<comment type="subunit">
    <text evidence="10">Monomer.</text>
</comment>
<dbReference type="GO" id="GO:0052381">
    <property type="term" value="F:tRNA dimethylallyltransferase activity"/>
    <property type="evidence" value="ECO:0007669"/>
    <property type="project" value="UniProtKB-EC"/>
</dbReference>
<evidence type="ECO:0000313" key="15">
    <source>
        <dbReference type="Proteomes" id="UP000006462"/>
    </source>
</evidence>
<accession>A0ABM9ZVX2</accession>
<dbReference type="SUPFAM" id="SSF52540">
    <property type="entry name" value="P-loop containing nucleoside triphosphate hydrolases"/>
    <property type="match status" value="1"/>
</dbReference>
<keyword evidence="5 10" id="KW-0819">tRNA processing</keyword>
<comment type="caution">
    <text evidence="14">The sequence shown here is derived from an EMBL/GenBank/DDBJ whole genome shotgun (WGS) entry which is preliminary data.</text>
</comment>
<gene>
    <name evidence="10 14" type="primary">miaA</name>
    <name evidence="14" type="ORF">HMPREF7215_0622</name>
</gene>
<evidence type="ECO:0000256" key="4">
    <source>
        <dbReference type="ARBA" id="ARBA00022679"/>
    </source>
</evidence>
<name>A0ABM9ZVX2_9BACT</name>
<evidence type="ECO:0000256" key="3">
    <source>
        <dbReference type="ARBA" id="ARBA00005842"/>
    </source>
</evidence>
<keyword evidence="7 10" id="KW-0067">ATP-binding</keyword>
<dbReference type="Gene3D" id="1.10.20.140">
    <property type="match status" value="1"/>
</dbReference>
<dbReference type="Pfam" id="PF01715">
    <property type="entry name" value="IPPT"/>
    <property type="match status" value="1"/>
</dbReference>
<feature type="region of interest" description="Interaction with substrate tRNA" evidence="10">
    <location>
        <begin position="39"/>
        <end position="42"/>
    </location>
</feature>
<evidence type="ECO:0000256" key="11">
    <source>
        <dbReference type="RuleBase" id="RU003783"/>
    </source>
</evidence>
<dbReference type="EMBL" id="ADFP01000051">
    <property type="protein sequence ID" value="EFB91030.1"/>
    <property type="molecule type" value="Genomic_DNA"/>
</dbReference>
<evidence type="ECO:0000256" key="12">
    <source>
        <dbReference type="RuleBase" id="RU003784"/>
    </source>
</evidence>
<evidence type="ECO:0000313" key="14">
    <source>
        <dbReference type="EMBL" id="EFB91030.1"/>
    </source>
</evidence>
<dbReference type="HAMAP" id="MF_00185">
    <property type="entry name" value="IPP_trans"/>
    <property type="match status" value="1"/>
</dbReference>
<dbReference type="InterPro" id="IPR039657">
    <property type="entry name" value="Dimethylallyltransferase"/>
</dbReference>
<comment type="catalytic activity">
    <reaction evidence="9 10 11">
        <text>adenosine(37) in tRNA + dimethylallyl diphosphate = N(6)-dimethylallyladenosine(37) in tRNA + diphosphate</text>
        <dbReference type="Rhea" id="RHEA:26482"/>
        <dbReference type="Rhea" id="RHEA-COMP:10162"/>
        <dbReference type="Rhea" id="RHEA-COMP:10375"/>
        <dbReference type="ChEBI" id="CHEBI:33019"/>
        <dbReference type="ChEBI" id="CHEBI:57623"/>
        <dbReference type="ChEBI" id="CHEBI:74411"/>
        <dbReference type="ChEBI" id="CHEBI:74415"/>
        <dbReference type="EC" id="2.5.1.75"/>
    </reaction>
</comment>
<evidence type="ECO:0000256" key="5">
    <source>
        <dbReference type="ARBA" id="ARBA00022694"/>
    </source>
</evidence>
<feature type="site" description="Interaction with substrate tRNA" evidence="10">
    <location>
        <position position="128"/>
    </location>
</feature>
<keyword evidence="4 10" id="KW-0808">Transferase</keyword>
<dbReference type="InterPro" id="IPR027417">
    <property type="entry name" value="P-loop_NTPase"/>
</dbReference>
<evidence type="ECO:0000256" key="6">
    <source>
        <dbReference type="ARBA" id="ARBA00022741"/>
    </source>
</evidence>
<comment type="function">
    <text evidence="2 10 12">Catalyzes the transfer of a dimethylallyl group onto the adenine at position 37 in tRNAs that read codons beginning with uridine, leading to the formation of N6-(dimethylallyl)adenosine (i(6)A).</text>
</comment>
<feature type="site" description="Interaction with substrate tRNA" evidence="10">
    <location>
        <position position="105"/>
    </location>
</feature>
<keyword evidence="6 10" id="KW-0547">Nucleotide-binding</keyword>
<evidence type="ECO:0000256" key="7">
    <source>
        <dbReference type="ARBA" id="ARBA00022840"/>
    </source>
</evidence>
<evidence type="ECO:0000256" key="9">
    <source>
        <dbReference type="ARBA" id="ARBA00049563"/>
    </source>
</evidence>
<evidence type="ECO:0000256" key="10">
    <source>
        <dbReference type="HAMAP-Rule" id="MF_00185"/>
    </source>
</evidence>
<comment type="cofactor">
    <cofactor evidence="1 10">
        <name>Mg(2+)</name>
        <dbReference type="ChEBI" id="CHEBI:18420"/>
    </cofactor>
</comment>
<dbReference type="EC" id="2.5.1.75" evidence="10"/>
<keyword evidence="8 10" id="KW-0460">Magnesium</keyword>